<name>A0A134AI05_9FIRM</name>
<keyword evidence="2" id="KW-1185">Reference proteome</keyword>
<evidence type="ECO:0000313" key="2">
    <source>
        <dbReference type="Proteomes" id="UP000070442"/>
    </source>
</evidence>
<dbReference type="RefSeq" id="WP_068367081.1">
    <property type="nucleotide sequence ID" value="NZ_CAIJCT010000016.1"/>
</dbReference>
<organism evidence="1 2">
    <name type="scientific">Aedoeadaptatus coxii</name>
    <dbReference type="NCBI Taxonomy" id="755172"/>
    <lineage>
        <taxon>Bacteria</taxon>
        <taxon>Bacillati</taxon>
        <taxon>Bacillota</taxon>
        <taxon>Tissierellia</taxon>
        <taxon>Tissierellales</taxon>
        <taxon>Peptoniphilaceae</taxon>
        <taxon>Aedoeadaptatus</taxon>
    </lineage>
</organism>
<evidence type="ECO:0000313" key="1">
    <source>
        <dbReference type="EMBL" id="KXB67358.1"/>
    </source>
</evidence>
<accession>A0A134AI05</accession>
<dbReference type="AlphaFoldDB" id="A0A134AI05"/>
<reference evidence="2" key="1">
    <citation type="submission" date="2016-01" db="EMBL/GenBank/DDBJ databases">
        <authorList>
            <person name="Mitreva M."/>
            <person name="Pepin K.H."/>
            <person name="Mihindukulasuriya K.A."/>
            <person name="Fulton R."/>
            <person name="Fronick C."/>
            <person name="O'Laughlin M."/>
            <person name="Miner T."/>
            <person name="Herter B."/>
            <person name="Rosa B.A."/>
            <person name="Cordes M."/>
            <person name="Tomlinson C."/>
            <person name="Wollam A."/>
            <person name="Palsikar V.B."/>
            <person name="Mardis E.R."/>
            <person name="Wilson R.K."/>
        </authorList>
    </citation>
    <scope>NUCLEOTIDE SEQUENCE [LARGE SCALE GENOMIC DNA]</scope>
    <source>
        <strain evidence="2">DNF00729</strain>
    </source>
</reference>
<comment type="caution">
    <text evidence="1">The sequence shown here is derived from an EMBL/GenBank/DDBJ whole genome shotgun (WGS) entry which is preliminary data.</text>
</comment>
<proteinExistence type="predicted"/>
<gene>
    <name evidence="1" type="ORF">HMPREF1863_00546</name>
</gene>
<dbReference type="PATRIC" id="fig|755172.3.peg.521"/>
<dbReference type="STRING" id="755172.HMPREF1863_00546"/>
<protein>
    <submittedName>
        <fullName evidence="1">Uncharacterized protein</fullName>
    </submittedName>
</protein>
<dbReference type="EMBL" id="LSDG01000019">
    <property type="protein sequence ID" value="KXB67358.1"/>
    <property type="molecule type" value="Genomic_DNA"/>
</dbReference>
<dbReference type="Proteomes" id="UP000070442">
    <property type="component" value="Unassembled WGS sequence"/>
</dbReference>
<sequence length="137" mass="16166">MGLFTNNKQEIQQMVEEQFGPGKNYVLALKHNSVAKSTIKLLINSLYYSYDSNRTFILVFDSKGIYEKEISMSDKSNFYLMPESEIEELTLNEKNKKGYVNFRHITKNLSYEIPFTGRLFDGNKEHFEKLEKEWTEL</sequence>
<dbReference type="OrthoDB" id="2340037at2"/>